<gene>
    <name evidence="5" type="ORF">H8717_14835</name>
</gene>
<dbReference type="SUPFAM" id="SSF49363">
    <property type="entry name" value="Purple acid phosphatase, N-terminal domain"/>
    <property type="match status" value="1"/>
</dbReference>
<keyword evidence="6" id="KW-1185">Reference proteome</keyword>
<dbReference type="InterPro" id="IPR029052">
    <property type="entry name" value="Metallo-depent_PP-like"/>
</dbReference>
<reference evidence="5 6" key="1">
    <citation type="submission" date="2020-08" db="EMBL/GenBank/DDBJ databases">
        <title>Genome public.</title>
        <authorList>
            <person name="Liu C."/>
            <person name="Sun Q."/>
        </authorList>
    </citation>
    <scope>NUCLEOTIDE SEQUENCE [LARGE SCALE GENOMIC DNA]</scope>
    <source>
        <strain evidence="5 6">BX1</strain>
    </source>
</reference>
<dbReference type="EMBL" id="JACRTB010000042">
    <property type="protein sequence ID" value="MBC8577670.1"/>
    <property type="molecule type" value="Genomic_DNA"/>
</dbReference>
<feature type="chain" id="PRO_5047484661" evidence="2">
    <location>
        <begin position="27"/>
        <end position="503"/>
    </location>
</feature>
<dbReference type="PANTHER" id="PTHR22953:SF153">
    <property type="entry name" value="PURPLE ACID PHOSPHATASE"/>
    <property type="match status" value="1"/>
</dbReference>
<feature type="domain" description="Calcineurin-like phosphoesterase" evidence="3">
    <location>
        <begin position="168"/>
        <end position="381"/>
    </location>
</feature>
<dbReference type="RefSeq" id="WP_262401046.1">
    <property type="nucleotide sequence ID" value="NZ_JACRTB010000042.1"/>
</dbReference>
<organism evidence="5 6">
    <name type="scientific">Yanshouia hominis</name>
    <dbReference type="NCBI Taxonomy" id="2763673"/>
    <lineage>
        <taxon>Bacteria</taxon>
        <taxon>Bacillati</taxon>
        <taxon>Bacillota</taxon>
        <taxon>Clostridia</taxon>
        <taxon>Eubacteriales</taxon>
        <taxon>Oscillospiraceae</taxon>
        <taxon>Yanshouia</taxon>
    </lineage>
</organism>
<dbReference type="Pfam" id="PF00149">
    <property type="entry name" value="Metallophos"/>
    <property type="match status" value="1"/>
</dbReference>
<dbReference type="Proteomes" id="UP000658131">
    <property type="component" value="Unassembled WGS sequence"/>
</dbReference>
<sequence length="503" mass="54781">MQAKQKILAVFLAAACTAAASLTVLAATEHWNDASKSPADTTATYLSDKTAWTSWVSNWDNTKVKYEQVALTPGADETQMNFGWYSRINTAAIVKLSTTPNMANAVTFTGSCEPGTVLGGTQYYSSKVTATGLKADTTYYYQANVNGVTKPAESFRTGNGDSFSMLLVGDPQIGASVGQTASTDSSAQTAELAARNDSFNWNKTLNSALASHSDIDFILSAGDQINEYVKDGSAAKLQEQEYEYAGFLSAKALRSLPIATTIGNHDSLTTGYRNHFNNPNPFVEEQNPTKAGNGYYFSYGNALFVVLNSNNYNCADHKALIEKAVKSDPDAKWRIVMFHQDIYGTGLDHSDSDGIILRTQLTPIFDSYDIDVVLQGHDHTYSRSYQLSGDGKEHASYDKSVDLDNAAVKSSFLTDNLCYNIVGTQQGTVTNPAGTVYFSTNSSTGSKFYELIPTQQNYIAARSQTWKPSYSVLRVEGNTFSIDTYDAETGKCLDANYTIVKTR</sequence>
<protein>
    <submittedName>
        <fullName evidence="5">Metallophosphoesterase</fullName>
    </submittedName>
</protein>
<evidence type="ECO:0000259" key="4">
    <source>
        <dbReference type="Pfam" id="PF16656"/>
    </source>
</evidence>
<dbReference type="InterPro" id="IPR004843">
    <property type="entry name" value="Calcineurin-like_PHP"/>
</dbReference>
<dbReference type="PANTHER" id="PTHR22953">
    <property type="entry name" value="ACID PHOSPHATASE RELATED"/>
    <property type="match status" value="1"/>
</dbReference>
<dbReference type="Gene3D" id="2.60.40.380">
    <property type="entry name" value="Purple acid phosphatase-like, N-terminal"/>
    <property type="match status" value="1"/>
</dbReference>
<evidence type="ECO:0000256" key="2">
    <source>
        <dbReference type="SAM" id="SignalP"/>
    </source>
</evidence>
<comment type="caution">
    <text evidence="5">The sequence shown here is derived from an EMBL/GenBank/DDBJ whole genome shotgun (WGS) entry which is preliminary data.</text>
</comment>
<accession>A0ABR7NMM4</accession>
<dbReference type="Pfam" id="PF16656">
    <property type="entry name" value="Pur_ac_phosph_N"/>
    <property type="match status" value="1"/>
</dbReference>
<evidence type="ECO:0000259" key="3">
    <source>
        <dbReference type="Pfam" id="PF00149"/>
    </source>
</evidence>
<proteinExistence type="predicted"/>
<dbReference type="InterPro" id="IPR039331">
    <property type="entry name" value="PAPs-like"/>
</dbReference>
<feature type="signal peptide" evidence="2">
    <location>
        <begin position="1"/>
        <end position="26"/>
    </location>
</feature>
<feature type="domain" description="Purple acid phosphatase N-terminal" evidence="4">
    <location>
        <begin position="67"/>
        <end position="157"/>
    </location>
</feature>
<keyword evidence="1 2" id="KW-0732">Signal</keyword>
<evidence type="ECO:0000313" key="6">
    <source>
        <dbReference type="Proteomes" id="UP000658131"/>
    </source>
</evidence>
<dbReference type="Gene3D" id="3.60.21.10">
    <property type="match status" value="1"/>
</dbReference>
<dbReference type="InterPro" id="IPR015914">
    <property type="entry name" value="PAPs_N"/>
</dbReference>
<dbReference type="SUPFAM" id="SSF56300">
    <property type="entry name" value="Metallo-dependent phosphatases"/>
    <property type="match status" value="1"/>
</dbReference>
<dbReference type="InterPro" id="IPR008963">
    <property type="entry name" value="Purple_acid_Pase-like_N"/>
</dbReference>
<evidence type="ECO:0000313" key="5">
    <source>
        <dbReference type="EMBL" id="MBC8577670.1"/>
    </source>
</evidence>
<name>A0ABR7NMM4_9FIRM</name>
<evidence type="ECO:0000256" key="1">
    <source>
        <dbReference type="ARBA" id="ARBA00022729"/>
    </source>
</evidence>